<dbReference type="PANTHER" id="PTHR46084:SF19">
    <property type="entry name" value="PROTEIN KINASE DOMAIN-CONTAINING PROTEIN"/>
    <property type="match status" value="1"/>
</dbReference>
<dbReference type="Proteomes" id="UP000541444">
    <property type="component" value="Unassembled WGS sequence"/>
</dbReference>
<evidence type="ECO:0000313" key="9">
    <source>
        <dbReference type="Proteomes" id="UP000541444"/>
    </source>
</evidence>
<dbReference type="GO" id="GO:0012505">
    <property type="term" value="C:endomembrane system"/>
    <property type="evidence" value="ECO:0007669"/>
    <property type="project" value="UniProtKB-SubCell"/>
</dbReference>
<evidence type="ECO:0008006" key="10">
    <source>
        <dbReference type="Google" id="ProtNLM"/>
    </source>
</evidence>
<keyword evidence="9" id="KW-1185">Reference proteome</keyword>
<protein>
    <recommendedName>
        <fullName evidence="10">Protein kinase domain-containing protein</fullName>
    </recommendedName>
</protein>
<name>A0A7J7KY50_9MAGN</name>
<proteinExistence type="predicted"/>
<evidence type="ECO:0000256" key="4">
    <source>
        <dbReference type="ARBA" id="ARBA00022989"/>
    </source>
</evidence>
<dbReference type="PANTHER" id="PTHR46084">
    <property type="entry name" value="PROTEIN MALE DISCOVERER 2"/>
    <property type="match status" value="1"/>
</dbReference>
<feature type="transmembrane region" description="Helical" evidence="7">
    <location>
        <begin position="96"/>
        <end position="120"/>
    </location>
</feature>
<dbReference type="EMBL" id="JACGCM010002803">
    <property type="protein sequence ID" value="KAF6135291.1"/>
    <property type="molecule type" value="Genomic_DNA"/>
</dbReference>
<dbReference type="AlphaFoldDB" id="A0A7J7KY50"/>
<keyword evidence="5 7" id="KW-0472">Membrane</keyword>
<dbReference type="SUPFAM" id="SSF56112">
    <property type="entry name" value="Protein kinase-like (PK-like)"/>
    <property type="match status" value="1"/>
</dbReference>
<evidence type="ECO:0000256" key="7">
    <source>
        <dbReference type="SAM" id="Phobius"/>
    </source>
</evidence>
<comment type="subcellular location">
    <subcellularLocation>
        <location evidence="6">Endomembrane system</location>
        <topology evidence="6">Single-pass membrane protein</topology>
    </subcellularLocation>
    <subcellularLocation>
        <location evidence="1">Membrane</location>
        <topology evidence="1">Single-pass type I membrane protein</topology>
    </subcellularLocation>
</comment>
<keyword evidence="3" id="KW-0732">Signal</keyword>
<dbReference type="GO" id="GO:0016020">
    <property type="term" value="C:membrane"/>
    <property type="evidence" value="ECO:0007669"/>
    <property type="project" value="UniProtKB-SubCell"/>
</dbReference>
<sequence>MSLLLSLKHGIFCCCVRLTFPGEATGFCRLSKLKMTDFSYNFLVGRIHTSLPGKSSKCNVPEVCGDRIWLLTTYVFPGSEHGESVSRHHQGRSKPAWLLALEIVTGTVAGFLLLFAILAASRKCKGESPVIIPWKKGASNGNDQMIIHIDSIVYKGTGKDGPEVAVISLCIKEENWTGYLELYFQRVVADLARSIHENAENYWAIVENACCRYKWKTQQLVFEYASNGTLYGHLHFSEGCHLSWTRRMQIIIGIARGLKYLHIELESPLMISELNSCSVYLTDDFSPKVLFEPIFRS</sequence>
<evidence type="ECO:0000256" key="5">
    <source>
        <dbReference type="ARBA" id="ARBA00023136"/>
    </source>
</evidence>
<evidence type="ECO:0000256" key="2">
    <source>
        <dbReference type="ARBA" id="ARBA00022692"/>
    </source>
</evidence>
<evidence type="ECO:0000256" key="1">
    <source>
        <dbReference type="ARBA" id="ARBA00004479"/>
    </source>
</evidence>
<organism evidence="8 9">
    <name type="scientific">Kingdonia uniflora</name>
    <dbReference type="NCBI Taxonomy" id="39325"/>
    <lineage>
        <taxon>Eukaryota</taxon>
        <taxon>Viridiplantae</taxon>
        <taxon>Streptophyta</taxon>
        <taxon>Embryophyta</taxon>
        <taxon>Tracheophyta</taxon>
        <taxon>Spermatophyta</taxon>
        <taxon>Magnoliopsida</taxon>
        <taxon>Ranunculales</taxon>
        <taxon>Circaeasteraceae</taxon>
        <taxon>Kingdonia</taxon>
    </lineage>
</organism>
<keyword evidence="2 7" id="KW-0812">Transmembrane</keyword>
<evidence type="ECO:0000313" key="8">
    <source>
        <dbReference type="EMBL" id="KAF6135291.1"/>
    </source>
</evidence>
<gene>
    <name evidence="8" type="ORF">GIB67_021653</name>
</gene>
<evidence type="ECO:0000256" key="6">
    <source>
        <dbReference type="ARBA" id="ARBA00037847"/>
    </source>
</evidence>
<keyword evidence="4 7" id="KW-1133">Transmembrane helix</keyword>
<dbReference type="InterPro" id="IPR011009">
    <property type="entry name" value="Kinase-like_dom_sf"/>
</dbReference>
<accession>A0A7J7KY50</accession>
<evidence type="ECO:0000256" key="3">
    <source>
        <dbReference type="ARBA" id="ARBA00022729"/>
    </source>
</evidence>
<comment type="caution">
    <text evidence="8">The sequence shown here is derived from an EMBL/GenBank/DDBJ whole genome shotgun (WGS) entry which is preliminary data.</text>
</comment>
<dbReference type="OrthoDB" id="676979at2759"/>
<dbReference type="Gene3D" id="1.10.510.10">
    <property type="entry name" value="Transferase(Phosphotransferase) domain 1"/>
    <property type="match status" value="1"/>
</dbReference>
<reference evidence="8 9" key="1">
    <citation type="journal article" date="2020" name="IScience">
        <title>Genome Sequencing of the Endangered Kingdonia uniflora (Circaeasteraceae, Ranunculales) Reveals Potential Mechanisms of Evolutionary Specialization.</title>
        <authorList>
            <person name="Sun Y."/>
            <person name="Deng T."/>
            <person name="Zhang A."/>
            <person name="Moore M.J."/>
            <person name="Landis J.B."/>
            <person name="Lin N."/>
            <person name="Zhang H."/>
            <person name="Zhang X."/>
            <person name="Huang J."/>
            <person name="Zhang X."/>
            <person name="Sun H."/>
            <person name="Wang H."/>
        </authorList>
    </citation>
    <scope>NUCLEOTIDE SEQUENCE [LARGE SCALE GENOMIC DNA]</scope>
    <source>
        <strain evidence="8">TB1705</strain>
        <tissue evidence="8">Leaf</tissue>
    </source>
</reference>